<dbReference type="Proteomes" id="UP000663881">
    <property type="component" value="Unassembled WGS sequence"/>
</dbReference>
<evidence type="ECO:0000313" key="1">
    <source>
        <dbReference type="EMBL" id="CAF0820829.1"/>
    </source>
</evidence>
<sequence>MPCPVIFLDPGENSIFVMQVQTNQQTKQVDMGDIVEEVEAENHLPICSKINNGIGHTKVVILVIGGSMVLGGNLETISNEFRRCNIVLIVVVADSRPRYDISKFYYELTRNTSGEYMLLQDVSKVDAGLQIDSGNTSTNTSINGDQNEITDGVEAIVFDHGLS</sequence>
<organism evidence="2 3">
    <name type="scientific">Adineta steineri</name>
    <dbReference type="NCBI Taxonomy" id="433720"/>
    <lineage>
        <taxon>Eukaryota</taxon>
        <taxon>Metazoa</taxon>
        <taxon>Spiralia</taxon>
        <taxon>Gnathifera</taxon>
        <taxon>Rotifera</taxon>
        <taxon>Eurotatoria</taxon>
        <taxon>Bdelloidea</taxon>
        <taxon>Adinetida</taxon>
        <taxon>Adinetidae</taxon>
        <taxon>Adineta</taxon>
    </lineage>
</organism>
<protein>
    <submittedName>
        <fullName evidence="2">Uncharacterized protein</fullName>
    </submittedName>
</protein>
<proteinExistence type="predicted"/>
<dbReference type="EMBL" id="CAJOAY010002239">
    <property type="protein sequence ID" value="CAF3934585.1"/>
    <property type="molecule type" value="Genomic_DNA"/>
</dbReference>
<evidence type="ECO:0000313" key="2">
    <source>
        <dbReference type="EMBL" id="CAF3934585.1"/>
    </source>
</evidence>
<name>A0A819JKW8_9BILA</name>
<dbReference type="AlphaFoldDB" id="A0A819JKW8"/>
<dbReference type="OrthoDB" id="10069740at2759"/>
<evidence type="ECO:0000313" key="3">
    <source>
        <dbReference type="Proteomes" id="UP000663881"/>
    </source>
</evidence>
<comment type="caution">
    <text evidence="2">The sequence shown here is derived from an EMBL/GenBank/DDBJ whole genome shotgun (WGS) entry which is preliminary data.</text>
</comment>
<reference evidence="2" key="1">
    <citation type="submission" date="2021-02" db="EMBL/GenBank/DDBJ databases">
        <authorList>
            <person name="Nowell W R."/>
        </authorList>
    </citation>
    <scope>NUCLEOTIDE SEQUENCE</scope>
</reference>
<gene>
    <name evidence="2" type="ORF">OKA104_LOCUS26021</name>
    <name evidence="1" type="ORF">VCS650_LOCUS5062</name>
</gene>
<dbReference type="Proteomes" id="UP000663891">
    <property type="component" value="Unassembled WGS sequence"/>
</dbReference>
<dbReference type="EMBL" id="CAJNON010000029">
    <property type="protein sequence ID" value="CAF0820829.1"/>
    <property type="molecule type" value="Genomic_DNA"/>
</dbReference>
<accession>A0A819JKW8</accession>